<name>A0ABT2WDL8_9BACI</name>
<reference evidence="1 2" key="1">
    <citation type="submission" date="2022-10" db="EMBL/GenBank/DDBJ databases">
        <title>Description of Fervidibacillus gen. nov. in the family Fervidibacillaceae fam. nov. with two species, Fervidibacillus albus sp. nov., and Fervidibacillus halotolerans sp. nov., isolated from tidal flat sediments.</title>
        <authorList>
            <person name="Kwon K.K."/>
            <person name="Yang S.-H."/>
        </authorList>
    </citation>
    <scope>NUCLEOTIDE SEQUENCE [LARGE SCALE GENOMIC DNA]</scope>
    <source>
        <strain evidence="1 2">DSM 23332</strain>
    </source>
</reference>
<gene>
    <name evidence="1" type="ORF">OEV82_04745</name>
</gene>
<dbReference type="RefSeq" id="WP_173658168.1">
    <property type="nucleotide sequence ID" value="NZ_JAOUSE010000008.1"/>
</dbReference>
<keyword evidence="2" id="KW-1185">Reference proteome</keyword>
<sequence length="140" mass="16329">MGDAFERLQALMGDTIQILDHMIVDQKHQTLLTSIKEQLHEQYRQSEQIAYLHGDERLDAAIAITKNLNEISQNVQQLENHLLMDYEESTGNNIEAYEQLAYEEQLEQEETYHDKIDYLSAVKIRKNLNRMNGILLSINP</sequence>
<evidence type="ECO:0000313" key="1">
    <source>
        <dbReference type="EMBL" id="MCU9593758.1"/>
    </source>
</evidence>
<evidence type="ECO:0000313" key="2">
    <source>
        <dbReference type="Proteomes" id="UP001208656"/>
    </source>
</evidence>
<proteinExistence type="predicted"/>
<comment type="caution">
    <text evidence="1">The sequence shown here is derived from an EMBL/GenBank/DDBJ whole genome shotgun (WGS) entry which is preliminary data.</text>
</comment>
<dbReference type="EMBL" id="JAOUSE010000008">
    <property type="protein sequence ID" value="MCU9593758.1"/>
    <property type="molecule type" value="Genomic_DNA"/>
</dbReference>
<accession>A0ABT2WDL8</accession>
<protein>
    <submittedName>
        <fullName evidence="1">Uncharacterized protein</fullName>
    </submittedName>
</protein>
<dbReference type="Proteomes" id="UP001208656">
    <property type="component" value="Unassembled WGS sequence"/>
</dbReference>
<organism evidence="1 2">
    <name type="scientific">Pallidibacillus thermolactis</name>
    <dbReference type="NCBI Taxonomy" id="251051"/>
    <lineage>
        <taxon>Bacteria</taxon>
        <taxon>Bacillati</taxon>
        <taxon>Bacillota</taxon>
        <taxon>Bacilli</taxon>
        <taxon>Bacillales</taxon>
        <taxon>Bacillaceae</taxon>
        <taxon>Pallidibacillus</taxon>
    </lineage>
</organism>